<comment type="caution">
    <text evidence="2">The sequence shown here is derived from an EMBL/GenBank/DDBJ whole genome shotgun (WGS) entry which is preliminary data.</text>
</comment>
<keyword evidence="1" id="KW-1133">Transmembrane helix</keyword>
<organism evidence="2 3">
    <name type="scientific">Halorubellus litoreus</name>
    <dbReference type="NCBI Taxonomy" id="755308"/>
    <lineage>
        <taxon>Archaea</taxon>
        <taxon>Methanobacteriati</taxon>
        <taxon>Methanobacteriota</taxon>
        <taxon>Stenosarchaea group</taxon>
        <taxon>Halobacteria</taxon>
        <taxon>Halobacteriales</taxon>
        <taxon>Halorubellaceae</taxon>
        <taxon>Halorubellus</taxon>
    </lineage>
</organism>
<feature type="transmembrane region" description="Helical" evidence="1">
    <location>
        <begin position="12"/>
        <end position="33"/>
    </location>
</feature>
<evidence type="ECO:0000256" key="1">
    <source>
        <dbReference type="SAM" id="Phobius"/>
    </source>
</evidence>
<evidence type="ECO:0000313" key="3">
    <source>
        <dbReference type="Proteomes" id="UP001596395"/>
    </source>
</evidence>
<evidence type="ECO:0000313" key="2">
    <source>
        <dbReference type="EMBL" id="MFC6952614.1"/>
    </source>
</evidence>
<dbReference type="RefSeq" id="WP_336349578.1">
    <property type="nucleotide sequence ID" value="NZ_JAZAQL010000001.1"/>
</dbReference>
<dbReference type="Proteomes" id="UP001596395">
    <property type="component" value="Unassembled WGS sequence"/>
</dbReference>
<feature type="transmembrane region" description="Helical" evidence="1">
    <location>
        <begin position="81"/>
        <end position="102"/>
    </location>
</feature>
<gene>
    <name evidence="2" type="ORF">ACFQGB_07030</name>
</gene>
<sequence>MTGLLSYAVVEIATLALAAGSAIVGLFIAALALRGVLRDRSRKMLFLSAGMILLFGAAYVTALVGSALVRFHVISLLQQNYVLLAVRALQFTGLCSIAYSLVIGE</sequence>
<feature type="transmembrane region" description="Helical" evidence="1">
    <location>
        <begin position="45"/>
        <end position="69"/>
    </location>
</feature>
<protein>
    <submittedName>
        <fullName evidence="2">Uncharacterized protein</fullName>
    </submittedName>
</protein>
<accession>A0ABD5VGL7</accession>
<reference evidence="2 3" key="1">
    <citation type="journal article" date="2019" name="Int. J. Syst. Evol. Microbiol.">
        <title>The Global Catalogue of Microorganisms (GCM) 10K type strain sequencing project: providing services to taxonomists for standard genome sequencing and annotation.</title>
        <authorList>
            <consortium name="The Broad Institute Genomics Platform"/>
            <consortium name="The Broad Institute Genome Sequencing Center for Infectious Disease"/>
            <person name="Wu L."/>
            <person name="Ma J."/>
        </authorList>
    </citation>
    <scope>NUCLEOTIDE SEQUENCE [LARGE SCALE GENOMIC DNA]</scope>
    <source>
        <strain evidence="2 3">GX26</strain>
    </source>
</reference>
<proteinExistence type="predicted"/>
<name>A0ABD5VGL7_9EURY</name>
<dbReference type="EMBL" id="JBHSXN010000001">
    <property type="protein sequence ID" value="MFC6952614.1"/>
    <property type="molecule type" value="Genomic_DNA"/>
</dbReference>
<keyword evidence="3" id="KW-1185">Reference proteome</keyword>
<keyword evidence="1" id="KW-0472">Membrane</keyword>
<dbReference type="AlphaFoldDB" id="A0ABD5VGL7"/>
<keyword evidence="1" id="KW-0812">Transmembrane</keyword>